<reference evidence="1 2" key="1">
    <citation type="journal article" date="2016" name="Nat. Commun.">
        <title>Ectomycorrhizal ecology is imprinted in the genome of the dominant symbiotic fungus Cenococcum geophilum.</title>
        <authorList>
            <consortium name="DOE Joint Genome Institute"/>
            <person name="Peter M."/>
            <person name="Kohler A."/>
            <person name="Ohm R.A."/>
            <person name="Kuo A."/>
            <person name="Krutzmann J."/>
            <person name="Morin E."/>
            <person name="Arend M."/>
            <person name="Barry K.W."/>
            <person name="Binder M."/>
            <person name="Choi C."/>
            <person name="Clum A."/>
            <person name="Copeland A."/>
            <person name="Grisel N."/>
            <person name="Haridas S."/>
            <person name="Kipfer T."/>
            <person name="LaButti K."/>
            <person name="Lindquist E."/>
            <person name="Lipzen A."/>
            <person name="Maire R."/>
            <person name="Meier B."/>
            <person name="Mihaltcheva S."/>
            <person name="Molinier V."/>
            <person name="Murat C."/>
            <person name="Poggeler S."/>
            <person name="Quandt C.A."/>
            <person name="Sperisen C."/>
            <person name="Tritt A."/>
            <person name="Tisserant E."/>
            <person name="Crous P.W."/>
            <person name="Henrissat B."/>
            <person name="Nehls U."/>
            <person name="Egli S."/>
            <person name="Spatafora J.W."/>
            <person name="Grigoriev I.V."/>
            <person name="Martin F.M."/>
        </authorList>
    </citation>
    <scope>NUCLEOTIDE SEQUENCE [LARGE SCALE GENOMIC DNA]</scope>
    <source>
        <strain evidence="1 2">CBS 207.34</strain>
    </source>
</reference>
<protein>
    <submittedName>
        <fullName evidence="1">Uncharacterized protein</fullName>
    </submittedName>
</protein>
<gene>
    <name evidence="1" type="ORF">AOQ84DRAFT_147873</name>
</gene>
<proteinExistence type="predicted"/>
<sequence>MIQTAWQFLLEDDARVIQLKGSSEMYHDISIYSKGNTRCRMKNKYKRFSVFRTHCASTTLAPSLYLNTTIPHLSENPTRIFNTIHKMKYIYILASLAALAYASPTERRAAPIGCSTCNPLPELNQCDITTSCIYNWGHQGPNGPNYCACRAGYKANPLDVGQDPAAQWRLPWATQEGRVFVRPGVKCDTLCDNYQLGLDGCQEVWLNTNPQCM</sequence>
<evidence type="ECO:0000313" key="2">
    <source>
        <dbReference type="Proteomes" id="UP000250140"/>
    </source>
</evidence>
<dbReference type="EMBL" id="KV748492">
    <property type="protein sequence ID" value="OCL15070.1"/>
    <property type="molecule type" value="Genomic_DNA"/>
</dbReference>
<dbReference type="Proteomes" id="UP000250140">
    <property type="component" value="Unassembled WGS sequence"/>
</dbReference>
<name>A0A8E2FDB3_9PEZI</name>
<evidence type="ECO:0000313" key="1">
    <source>
        <dbReference type="EMBL" id="OCL15070.1"/>
    </source>
</evidence>
<accession>A0A8E2FDB3</accession>
<dbReference type="OrthoDB" id="291007at2759"/>
<organism evidence="1 2">
    <name type="scientific">Glonium stellatum</name>
    <dbReference type="NCBI Taxonomy" id="574774"/>
    <lineage>
        <taxon>Eukaryota</taxon>
        <taxon>Fungi</taxon>
        <taxon>Dikarya</taxon>
        <taxon>Ascomycota</taxon>
        <taxon>Pezizomycotina</taxon>
        <taxon>Dothideomycetes</taxon>
        <taxon>Pleosporomycetidae</taxon>
        <taxon>Gloniales</taxon>
        <taxon>Gloniaceae</taxon>
        <taxon>Glonium</taxon>
    </lineage>
</organism>
<keyword evidence="2" id="KW-1185">Reference proteome</keyword>
<dbReference type="AlphaFoldDB" id="A0A8E2FDB3"/>